<name>A0A7J6WY30_THATH</name>
<reference evidence="6 7" key="1">
    <citation type="submission" date="2020-06" db="EMBL/GenBank/DDBJ databases">
        <title>Transcriptomic and genomic resources for Thalictrum thalictroides and T. hernandezii: Facilitating candidate gene discovery in an emerging model plant lineage.</title>
        <authorList>
            <person name="Arias T."/>
            <person name="Riano-Pachon D.M."/>
            <person name="Di Stilio V.S."/>
        </authorList>
    </citation>
    <scope>NUCLEOTIDE SEQUENCE [LARGE SCALE GENOMIC DNA]</scope>
    <source>
        <strain evidence="7">cv. WT478/WT964</strain>
        <tissue evidence="6">Leaves</tissue>
    </source>
</reference>
<dbReference type="InterPro" id="IPR006564">
    <property type="entry name" value="Znf_PMZ"/>
</dbReference>
<dbReference type="OrthoDB" id="1939383at2759"/>
<keyword evidence="2 4" id="KW-0863">Zinc-finger</keyword>
<comment type="caution">
    <text evidence="6">The sequence shown here is derived from an EMBL/GenBank/DDBJ whole genome shotgun (WGS) entry which is preliminary data.</text>
</comment>
<evidence type="ECO:0000313" key="7">
    <source>
        <dbReference type="Proteomes" id="UP000554482"/>
    </source>
</evidence>
<keyword evidence="3" id="KW-0862">Zinc</keyword>
<protein>
    <recommendedName>
        <fullName evidence="5">SWIM-type domain-containing protein</fullName>
    </recommendedName>
</protein>
<evidence type="ECO:0000256" key="1">
    <source>
        <dbReference type="ARBA" id="ARBA00022723"/>
    </source>
</evidence>
<sequence>MKKRRDQLNVEHDVLPPRIRKKLEEQKGFVGKWECVNSNDKEFVVDLDKRDCICRLWALSEIPCCHAIAAIYYMEEEPDTYVSHFLTNEYARKAYRYSIPYCNGEKIWDGIGMEAIFSPLSIGECLEDLKKARRKEFHERESTSEISRKGREMHCTNCKAA</sequence>
<keyword evidence="1" id="KW-0479">Metal-binding</keyword>
<feature type="domain" description="SWIM-type" evidence="5">
    <location>
        <begin position="43"/>
        <end position="75"/>
    </location>
</feature>
<dbReference type="PROSITE" id="PS50966">
    <property type="entry name" value="ZF_SWIM"/>
    <property type="match status" value="1"/>
</dbReference>
<dbReference type="AlphaFoldDB" id="A0A7J6WY30"/>
<organism evidence="6 7">
    <name type="scientific">Thalictrum thalictroides</name>
    <name type="common">Rue-anemone</name>
    <name type="synonym">Anemone thalictroides</name>
    <dbReference type="NCBI Taxonomy" id="46969"/>
    <lineage>
        <taxon>Eukaryota</taxon>
        <taxon>Viridiplantae</taxon>
        <taxon>Streptophyta</taxon>
        <taxon>Embryophyta</taxon>
        <taxon>Tracheophyta</taxon>
        <taxon>Spermatophyta</taxon>
        <taxon>Magnoliopsida</taxon>
        <taxon>Ranunculales</taxon>
        <taxon>Ranunculaceae</taxon>
        <taxon>Thalictroideae</taxon>
        <taxon>Thalictrum</taxon>
    </lineage>
</organism>
<keyword evidence="7" id="KW-1185">Reference proteome</keyword>
<gene>
    <name evidence="6" type="ORF">FRX31_008427</name>
</gene>
<dbReference type="SMART" id="SM00575">
    <property type="entry name" value="ZnF_PMZ"/>
    <property type="match status" value="1"/>
</dbReference>
<accession>A0A7J6WY30</accession>
<evidence type="ECO:0000256" key="3">
    <source>
        <dbReference type="ARBA" id="ARBA00022833"/>
    </source>
</evidence>
<evidence type="ECO:0000256" key="2">
    <source>
        <dbReference type="ARBA" id="ARBA00022771"/>
    </source>
</evidence>
<dbReference type="Pfam" id="PF04434">
    <property type="entry name" value="SWIM"/>
    <property type="match status" value="1"/>
</dbReference>
<dbReference type="EMBL" id="JABWDY010008734">
    <property type="protein sequence ID" value="KAF5201983.1"/>
    <property type="molecule type" value="Genomic_DNA"/>
</dbReference>
<dbReference type="Proteomes" id="UP000554482">
    <property type="component" value="Unassembled WGS sequence"/>
</dbReference>
<dbReference type="InterPro" id="IPR007527">
    <property type="entry name" value="Znf_SWIM"/>
</dbReference>
<evidence type="ECO:0000313" key="6">
    <source>
        <dbReference type="EMBL" id="KAF5201983.1"/>
    </source>
</evidence>
<evidence type="ECO:0000259" key="5">
    <source>
        <dbReference type="PROSITE" id="PS50966"/>
    </source>
</evidence>
<dbReference type="PANTHER" id="PTHR31973:SF187">
    <property type="entry name" value="MUTATOR TRANSPOSASE MUDRA PROTEIN"/>
    <property type="match status" value="1"/>
</dbReference>
<evidence type="ECO:0000256" key="4">
    <source>
        <dbReference type="PROSITE-ProRule" id="PRU00325"/>
    </source>
</evidence>
<proteinExistence type="predicted"/>
<dbReference type="PANTHER" id="PTHR31973">
    <property type="entry name" value="POLYPROTEIN, PUTATIVE-RELATED"/>
    <property type="match status" value="1"/>
</dbReference>
<dbReference type="GO" id="GO:0008270">
    <property type="term" value="F:zinc ion binding"/>
    <property type="evidence" value="ECO:0007669"/>
    <property type="project" value="UniProtKB-KW"/>
</dbReference>